<dbReference type="EMBL" id="RRYP01007765">
    <property type="protein sequence ID" value="TNV80250.1"/>
    <property type="molecule type" value="Genomic_DNA"/>
</dbReference>
<accession>A0A8J8NTN7</accession>
<evidence type="ECO:0000313" key="1">
    <source>
        <dbReference type="EMBL" id="TNV80250.1"/>
    </source>
</evidence>
<comment type="caution">
    <text evidence="1">The sequence shown here is derived from an EMBL/GenBank/DDBJ whole genome shotgun (WGS) entry which is preliminary data.</text>
</comment>
<organism evidence="1 2">
    <name type="scientific">Halteria grandinella</name>
    <dbReference type="NCBI Taxonomy" id="5974"/>
    <lineage>
        <taxon>Eukaryota</taxon>
        <taxon>Sar</taxon>
        <taxon>Alveolata</taxon>
        <taxon>Ciliophora</taxon>
        <taxon>Intramacronucleata</taxon>
        <taxon>Spirotrichea</taxon>
        <taxon>Stichotrichia</taxon>
        <taxon>Sporadotrichida</taxon>
        <taxon>Halteriidae</taxon>
        <taxon>Halteria</taxon>
    </lineage>
</organism>
<protein>
    <submittedName>
        <fullName evidence="1">Uncharacterized protein</fullName>
    </submittedName>
</protein>
<sequence length="83" mass="10098">MNRKEYYFVIQANRNISQPKMNFIKDSVAQSWVQASIISQYENHLAKRPMQFIVIYISQHNYRIIRRNSIQFALYDRYVHISL</sequence>
<name>A0A8J8NTN7_HALGN</name>
<dbReference type="Proteomes" id="UP000785679">
    <property type="component" value="Unassembled WGS sequence"/>
</dbReference>
<gene>
    <name evidence="1" type="ORF">FGO68_gene2982</name>
</gene>
<reference evidence="1" key="1">
    <citation type="submission" date="2019-06" db="EMBL/GenBank/DDBJ databases">
        <authorList>
            <person name="Zheng W."/>
        </authorList>
    </citation>
    <scope>NUCLEOTIDE SEQUENCE</scope>
    <source>
        <strain evidence="1">QDHG01</strain>
    </source>
</reference>
<keyword evidence="2" id="KW-1185">Reference proteome</keyword>
<evidence type="ECO:0000313" key="2">
    <source>
        <dbReference type="Proteomes" id="UP000785679"/>
    </source>
</evidence>
<dbReference type="AlphaFoldDB" id="A0A8J8NTN7"/>
<proteinExistence type="predicted"/>